<comment type="caution">
    <text evidence="3">The sequence shown here is derived from an EMBL/GenBank/DDBJ whole genome shotgun (WGS) entry which is preliminary data.</text>
</comment>
<proteinExistence type="inferred from homology"/>
<comment type="similarity">
    <text evidence="1">Belongs to the UPF0390 family.</text>
</comment>
<name>A0ABR2WIU7_9FUNG</name>
<reference evidence="3 4" key="1">
    <citation type="submission" date="2023-04" db="EMBL/GenBank/DDBJ databases">
        <title>Genome of Basidiobolus ranarum AG-B5.</title>
        <authorList>
            <person name="Stajich J.E."/>
            <person name="Carter-House D."/>
            <person name="Gryganskyi A."/>
        </authorList>
    </citation>
    <scope>NUCLEOTIDE SEQUENCE [LARGE SCALE GENOMIC DNA]</scope>
    <source>
        <strain evidence="3 4">AG-B5</strain>
    </source>
</reference>
<organism evidence="3 4">
    <name type="scientific">Basidiobolus ranarum</name>
    <dbReference type="NCBI Taxonomy" id="34480"/>
    <lineage>
        <taxon>Eukaryota</taxon>
        <taxon>Fungi</taxon>
        <taxon>Fungi incertae sedis</taxon>
        <taxon>Zoopagomycota</taxon>
        <taxon>Entomophthoromycotina</taxon>
        <taxon>Basidiobolomycetes</taxon>
        <taxon>Basidiobolales</taxon>
        <taxon>Basidiobolaceae</taxon>
        <taxon>Basidiobolus</taxon>
    </lineage>
</organism>
<keyword evidence="4" id="KW-1185">Reference proteome</keyword>
<protein>
    <submittedName>
        <fullName evidence="3">Uncharacterized protein</fullName>
    </submittedName>
</protein>
<sequence>MVQVGTRLPNFTFPPIFQHLSFTNMAQKPLGKKSSSSSSKKPSKPKRGIVIPPKKQTLVKQRKVQQKLTSNINKNIETIMATRAGAVGKLTIMKGYAEPGSDREKEKKMKQ</sequence>
<dbReference type="Proteomes" id="UP001479436">
    <property type="component" value="Unassembled WGS sequence"/>
</dbReference>
<evidence type="ECO:0000313" key="3">
    <source>
        <dbReference type="EMBL" id="KAK9761436.1"/>
    </source>
</evidence>
<dbReference type="PANTHER" id="PTHR16967">
    <property type="entry name" value="LEYDIG CELL TUMOR 10 KDA PROTEIN HOMOLOG"/>
    <property type="match status" value="1"/>
</dbReference>
<evidence type="ECO:0000256" key="2">
    <source>
        <dbReference type="SAM" id="MobiDB-lite"/>
    </source>
</evidence>
<evidence type="ECO:0000313" key="4">
    <source>
        <dbReference type="Proteomes" id="UP001479436"/>
    </source>
</evidence>
<dbReference type="InterPro" id="IPR019034">
    <property type="entry name" value="UPF0390"/>
</dbReference>
<dbReference type="PANTHER" id="PTHR16967:SF1">
    <property type="entry name" value="LEYDIG CELL TUMOR 10 KDA PROTEIN HOMOLOG"/>
    <property type="match status" value="1"/>
</dbReference>
<dbReference type="Pfam" id="PF09495">
    <property type="entry name" value="DUF2462"/>
    <property type="match status" value="1"/>
</dbReference>
<accession>A0ABR2WIU7</accession>
<evidence type="ECO:0000256" key="1">
    <source>
        <dbReference type="ARBA" id="ARBA00006802"/>
    </source>
</evidence>
<gene>
    <name evidence="3" type="ORF">K7432_013662</name>
</gene>
<feature type="region of interest" description="Disordered" evidence="2">
    <location>
        <begin position="27"/>
        <end position="65"/>
    </location>
</feature>
<dbReference type="EMBL" id="JASJQH010001389">
    <property type="protein sequence ID" value="KAK9761436.1"/>
    <property type="molecule type" value="Genomic_DNA"/>
</dbReference>